<gene>
    <name evidence="1" type="ORF">CGSHi22421_01684</name>
</gene>
<proteinExistence type="predicted"/>
<dbReference type="Proteomes" id="UP000003798">
    <property type="component" value="Unassembled WGS sequence"/>
</dbReference>
<dbReference type="AlphaFoldDB" id="A4N3A6"/>
<organism evidence="1 2">
    <name type="scientific">Haemophilus influenzae R3021</name>
    <dbReference type="NCBI Taxonomy" id="375432"/>
    <lineage>
        <taxon>Bacteria</taxon>
        <taxon>Pseudomonadati</taxon>
        <taxon>Pseudomonadota</taxon>
        <taxon>Gammaproteobacteria</taxon>
        <taxon>Pasteurellales</taxon>
        <taxon>Pasteurellaceae</taxon>
        <taxon>Haemophilus</taxon>
    </lineage>
</organism>
<sequence length="32" mass="3949">MSQIYTQVRKLAEQFIEPYADELDQKKRHLRN</sequence>
<protein>
    <submittedName>
        <fullName evidence="1">Uncharacterized protein</fullName>
    </submittedName>
</protein>
<evidence type="ECO:0000313" key="1">
    <source>
        <dbReference type="EMBL" id="EDJ91189.1"/>
    </source>
</evidence>
<reference evidence="1 2" key="1">
    <citation type="journal article" date="2007" name="Genome Biol.">
        <title>Characterization and modeling of the Haemophilus influenzae core and supragenomes based on the complete genomic sequences of Rd and 12 clinical nontypeable strains.</title>
        <authorList>
            <person name="Hogg J.S."/>
            <person name="Hu F.Z."/>
            <person name="Janto B."/>
            <person name="Boissy R."/>
            <person name="Hayes J."/>
            <person name="Keefe R."/>
            <person name="Post J.C."/>
            <person name="Ehrlich G.D."/>
        </authorList>
    </citation>
    <scope>NUCLEOTIDE SEQUENCE [LARGE SCALE GENOMIC DNA]</scope>
    <source>
        <strain evidence="1 2">R3021</strain>
    </source>
</reference>
<name>A4N3A6_HAEIF</name>
<accession>A4N3A6</accession>
<dbReference type="EMBL" id="AAZE01000004">
    <property type="protein sequence ID" value="EDJ91189.1"/>
    <property type="molecule type" value="Genomic_DNA"/>
</dbReference>
<evidence type="ECO:0000313" key="2">
    <source>
        <dbReference type="Proteomes" id="UP000003798"/>
    </source>
</evidence>